<feature type="domain" description="HSF-type DNA-binding" evidence="10">
    <location>
        <begin position="8"/>
        <end position="101"/>
    </location>
</feature>
<dbReference type="InterPro" id="IPR036390">
    <property type="entry name" value="WH_DNA-bd_sf"/>
</dbReference>
<evidence type="ECO:0000256" key="1">
    <source>
        <dbReference type="ARBA" id="ARBA00004123"/>
    </source>
</evidence>
<dbReference type="PANTHER" id="PTHR10015">
    <property type="entry name" value="HEAT SHOCK TRANSCRIPTION FACTOR"/>
    <property type="match status" value="1"/>
</dbReference>
<sequence length="490" mass="57449">MEIVEFQNVARFVTKLYNMVSDKDTNSIISWGSSSTSFIIFDEQRFTSEILPSYFKTSRLDSFTSQLYNYGFSKAGCRHLEFEHEHFQEGKQHLLKTIIRRSQQSKVINSMPSLCVATNEFIATFGKVCHGQKQIFNRIQRFKLDIEKTLLEVQNITESLTHNTLFTFSKDIGGKRKFVDFDSSIVFADIEKDLATFYNQFKLPESGIDDFTTLSDLTQKVATGRIRGGARRVPDFLHKLYDMLEKQELDDILSWKLPKRDSFIIWDINKFATHVLPMYFNHSNFSSFNSQLNIYEFKKVNWDFHEYANEWFRGGRKDLLQNITRRPKKQQRMDHITTCTSAEMEMFTHRLKTIQQEQKRKITWISFYEEQMRSSVDGIKEMAVNMANIANKLTLKSIENLDRVKKAKLVIEDNGITEGQPLEVNELGEDQSTLEENNNDVADSFFQELEIDFEAVDNLEAIDNLEAVDKYFQMDETWIVEREIKHYLSV</sequence>
<comment type="caution">
    <text evidence="11">The sequence shown here is derived from an EMBL/GenBank/DDBJ whole genome shotgun (WGS) entry which is preliminary data.</text>
</comment>
<reference evidence="11" key="1">
    <citation type="journal article" date="2019" name="Sci. Rep.">
        <title>Draft genome of Tanacetum cinerariifolium, the natural source of mosquito coil.</title>
        <authorList>
            <person name="Yamashiro T."/>
            <person name="Shiraishi A."/>
            <person name="Satake H."/>
            <person name="Nakayama K."/>
        </authorList>
    </citation>
    <scope>NUCLEOTIDE SEQUENCE</scope>
</reference>
<dbReference type="FunFam" id="1.10.10.10:FF:000037">
    <property type="entry name" value="Heat stress transcription factor B-4"/>
    <property type="match status" value="2"/>
</dbReference>
<comment type="subcellular location">
    <subcellularLocation>
        <location evidence="1">Nucleus</location>
    </subcellularLocation>
</comment>
<proteinExistence type="inferred from homology"/>
<comment type="similarity">
    <text evidence="9">Belongs to the HSF family.</text>
</comment>
<accession>A0A699HIN1</accession>
<dbReference type="PRINTS" id="PR00056">
    <property type="entry name" value="HSFDOMAIN"/>
</dbReference>
<keyword evidence="7" id="KW-0804">Transcription</keyword>
<dbReference type="InterPro" id="IPR000232">
    <property type="entry name" value="HSF_DNA-bd"/>
</dbReference>
<keyword evidence="4" id="KW-0805">Transcription regulation</keyword>
<evidence type="ECO:0000256" key="6">
    <source>
        <dbReference type="ARBA" id="ARBA00023125"/>
    </source>
</evidence>
<dbReference type="PANTHER" id="PTHR10015:SF304">
    <property type="entry name" value="HEAT STRESS TRANSCRIPTION FACTOR B-4B"/>
    <property type="match status" value="1"/>
</dbReference>
<evidence type="ECO:0000313" key="11">
    <source>
        <dbReference type="EMBL" id="GEY34234.1"/>
    </source>
</evidence>
<dbReference type="Pfam" id="PF00447">
    <property type="entry name" value="HSF_DNA-bind"/>
    <property type="match status" value="2"/>
</dbReference>
<comment type="subunit">
    <text evidence="2">Homotrimer.</text>
</comment>
<dbReference type="SMART" id="SM00415">
    <property type="entry name" value="HSF"/>
    <property type="match status" value="2"/>
</dbReference>
<dbReference type="EMBL" id="BKCJ010170632">
    <property type="protein sequence ID" value="GEY34234.1"/>
    <property type="molecule type" value="Genomic_DNA"/>
</dbReference>
<feature type="domain" description="HSF-type DNA-binding" evidence="10">
    <location>
        <begin position="232"/>
        <end position="326"/>
    </location>
</feature>
<dbReference type="GO" id="GO:0000978">
    <property type="term" value="F:RNA polymerase II cis-regulatory region sequence-specific DNA binding"/>
    <property type="evidence" value="ECO:0007669"/>
    <property type="project" value="TreeGrafter"/>
</dbReference>
<keyword evidence="5 11" id="KW-0346">Stress response</keyword>
<evidence type="ECO:0000259" key="10">
    <source>
        <dbReference type="SMART" id="SM00415"/>
    </source>
</evidence>
<dbReference type="Gene3D" id="1.10.10.10">
    <property type="entry name" value="Winged helix-like DNA-binding domain superfamily/Winged helix DNA-binding domain"/>
    <property type="match status" value="2"/>
</dbReference>
<keyword evidence="8" id="KW-0539">Nucleus</keyword>
<dbReference type="InterPro" id="IPR036388">
    <property type="entry name" value="WH-like_DNA-bd_sf"/>
</dbReference>
<dbReference type="SUPFAM" id="SSF46785">
    <property type="entry name" value="Winged helix' DNA-binding domain"/>
    <property type="match status" value="2"/>
</dbReference>
<gene>
    <name evidence="11" type="ORF">Tci_406208</name>
</gene>
<dbReference type="GO" id="GO:0003700">
    <property type="term" value="F:DNA-binding transcription factor activity"/>
    <property type="evidence" value="ECO:0007669"/>
    <property type="project" value="InterPro"/>
</dbReference>
<keyword evidence="6 11" id="KW-0238">DNA-binding</keyword>
<evidence type="ECO:0000256" key="8">
    <source>
        <dbReference type="ARBA" id="ARBA00023242"/>
    </source>
</evidence>
<organism evidence="11">
    <name type="scientific">Tanacetum cinerariifolium</name>
    <name type="common">Dalmatian daisy</name>
    <name type="synonym">Chrysanthemum cinerariifolium</name>
    <dbReference type="NCBI Taxonomy" id="118510"/>
    <lineage>
        <taxon>Eukaryota</taxon>
        <taxon>Viridiplantae</taxon>
        <taxon>Streptophyta</taxon>
        <taxon>Embryophyta</taxon>
        <taxon>Tracheophyta</taxon>
        <taxon>Spermatophyta</taxon>
        <taxon>Magnoliopsida</taxon>
        <taxon>eudicotyledons</taxon>
        <taxon>Gunneridae</taxon>
        <taxon>Pentapetalae</taxon>
        <taxon>asterids</taxon>
        <taxon>campanulids</taxon>
        <taxon>Asterales</taxon>
        <taxon>Asteraceae</taxon>
        <taxon>Asteroideae</taxon>
        <taxon>Anthemideae</taxon>
        <taxon>Anthemidinae</taxon>
        <taxon>Tanacetum</taxon>
    </lineage>
</organism>
<keyword evidence="3" id="KW-0597">Phosphoprotein</keyword>
<dbReference type="GO" id="GO:0006357">
    <property type="term" value="P:regulation of transcription by RNA polymerase II"/>
    <property type="evidence" value="ECO:0007669"/>
    <property type="project" value="TreeGrafter"/>
</dbReference>
<evidence type="ECO:0000256" key="3">
    <source>
        <dbReference type="ARBA" id="ARBA00022553"/>
    </source>
</evidence>
<name>A0A699HIN1_TANCI</name>
<protein>
    <submittedName>
        <fullName evidence="11">Winged helix-turn-helix DNA-binding domain, heat shock transcription factor family</fullName>
    </submittedName>
</protein>
<dbReference type="GO" id="GO:0005634">
    <property type="term" value="C:nucleus"/>
    <property type="evidence" value="ECO:0007669"/>
    <property type="project" value="UniProtKB-SubCell"/>
</dbReference>
<evidence type="ECO:0000256" key="5">
    <source>
        <dbReference type="ARBA" id="ARBA00023016"/>
    </source>
</evidence>
<evidence type="ECO:0000256" key="7">
    <source>
        <dbReference type="ARBA" id="ARBA00023163"/>
    </source>
</evidence>
<evidence type="ECO:0000256" key="2">
    <source>
        <dbReference type="ARBA" id="ARBA00011233"/>
    </source>
</evidence>
<dbReference type="AlphaFoldDB" id="A0A699HIN1"/>
<evidence type="ECO:0000256" key="4">
    <source>
        <dbReference type="ARBA" id="ARBA00023015"/>
    </source>
</evidence>
<evidence type="ECO:0000256" key="9">
    <source>
        <dbReference type="RuleBase" id="RU004020"/>
    </source>
</evidence>